<dbReference type="EMBL" id="NEVH01021956">
    <property type="protein sequence ID" value="PNF18970.1"/>
    <property type="molecule type" value="Genomic_DNA"/>
</dbReference>
<dbReference type="EMBL" id="NEVH01021925">
    <property type="protein sequence ID" value="PNF19346.1"/>
    <property type="molecule type" value="Genomic_DNA"/>
</dbReference>
<dbReference type="EMBL" id="NEVH01015301">
    <property type="protein sequence ID" value="PNF27270.1"/>
    <property type="molecule type" value="Genomic_DNA"/>
</dbReference>
<evidence type="ECO:0000313" key="12">
    <source>
        <dbReference type="EMBL" id="PNF30137.1"/>
    </source>
</evidence>
<dbReference type="EMBL" id="NEVH01026089">
    <property type="protein sequence ID" value="PNF14826.1"/>
    <property type="molecule type" value="Genomic_DNA"/>
</dbReference>
<evidence type="ECO:0000313" key="20">
    <source>
        <dbReference type="EMBL" id="PNF38519.1"/>
    </source>
</evidence>
<dbReference type="EMBL" id="NEVH01001358">
    <property type="protein sequence ID" value="PNF42722.1"/>
    <property type="molecule type" value="Genomic_DNA"/>
</dbReference>
<evidence type="ECO:0000313" key="24">
    <source>
        <dbReference type="Proteomes" id="UP000235965"/>
    </source>
</evidence>
<keyword evidence="24" id="KW-1185">Reference proteome</keyword>
<evidence type="ECO:0000313" key="3">
    <source>
        <dbReference type="EMBL" id="PNF13785.1"/>
    </source>
</evidence>
<dbReference type="EMBL" id="NEVH01002149">
    <property type="protein sequence ID" value="PNF42450.1"/>
    <property type="molecule type" value="Genomic_DNA"/>
</dbReference>
<dbReference type="AlphaFoldDB" id="A0A2J7PES0"/>
<comment type="caution">
    <text evidence="4">The sequence shown here is derived from an EMBL/GenBank/DDBJ whole genome shotgun (WGS) entry which is preliminary data.</text>
</comment>
<feature type="domain" description="Mos1 transposase HTH" evidence="1">
    <location>
        <begin position="9"/>
        <end position="53"/>
    </location>
</feature>
<dbReference type="EMBL" id="NEVH01005888">
    <property type="protein sequence ID" value="PNF38363.1"/>
    <property type="molecule type" value="Genomic_DNA"/>
</dbReference>
<dbReference type="PANTHER" id="PTHR46060:SF1">
    <property type="entry name" value="MARINER MOS1 TRANSPOSASE-LIKE PROTEIN"/>
    <property type="match status" value="1"/>
</dbReference>
<dbReference type="InterPro" id="IPR001888">
    <property type="entry name" value="Transposase_1"/>
</dbReference>
<dbReference type="EMBL" id="NEVH01013964">
    <property type="protein sequence ID" value="PNF28197.1"/>
    <property type="molecule type" value="Genomic_DNA"/>
</dbReference>
<dbReference type="InterPro" id="IPR041426">
    <property type="entry name" value="Mos1_HTH"/>
</dbReference>
<evidence type="ECO:0000313" key="19">
    <source>
        <dbReference type="EMBL" id="PNF38363.1"/>
    </source>
</evidence>
<dbReference type="EMBL" id="NEVH01009393">
    <property type="protein sequence ID" value="PNF33174.1"/>
    <property type="molecule type" value="Genomic_DNA"/>
</dbReference>
<proteinExistence type="predicted"/>
<dbReference type="EMBL" id="NEVH01013964">
    <property type="protein sequence ID" value="PNF28165.1"/>
    <property type="molecule type" value="Genomic_DNA"/>
</dbReference>
<reference evidence="4 24" key="1">
    <citation type="submission" date="2017-12" db="EMBL/GenBank/DDBJ databases">
        <title>Hemimetabolous genomes reveal molecular basis of termite eusociality.</title>
        <authorList>
            <person name="Harrison M.C."/>
            <person name="Jongepier E."/>
            <person name="Robertson H.M."/>
            <person name="Arning N."/>
            <person name="Bitard-Feildel T."/>
            <person name="Chao H."/>
            <person name="Childers C.P."/>
            <person name="Dinh H."/>
            <person name="Doddapaneni H."/>
            <person name="Dugan S."/>
            <person name="Gowin J."/>
            <person name="Greiner C."/>
            <person name="Han Y."/>
            <person name="Hu H."/>
            <person name="Hughes D.S.T."/>
            <person name="Huylmans A.-K."/>
            <person name="Kemena C."/>
            <person name="Kremer L.P.M."/>
            <person name="Lee S.L."/>
            <person name="Lopez-Ezquerra A."/>
            <person name="Mallet L."/>
            <person name="Monroy-Kuhn J.M."/>
            <person name="Moser A."/>
            <person name="Murali S.C."/>
            <person name="Muzny D.M."/>
            <person name="Otani S."/>
            <person name="Piulachs M.-D."/>
            <person name="Poelchau M."/>
            <person name="Qu J."/>
            <person name="Schaub F."/>
            <person name="Wada-Katsumata A."/>
            <person name="Worley K.C."/>
            <person name="Xie Q."/>
            <person name="Ylla G."/>
            <person name="Poulsen M."/>
            <person name="Gibbs R.A."/>
            <person name="Schal C."/>
            <person name="Richards S."/>
            <person name="Belles X."/>
            <person name="Korb J."/>
            <person name="Bornberg-Bauer E."/>
        </authorList>
    </citation>
    <scope>NUCLEOTIDE SEQUENCE [LARGE SCALE GENOMIC DNA]</scope>
    <source>
        <tissue evidence="4">Whole body</tissue>
    </source>
</reference>
<evidence type="ECO:0000313" key="13">
    <source>
        <dbReference type="EMBL" id="PNF31284.1"/>
    </source>
</evidence>
<evidence type="ECO:0000313" key="21">
    <source>
        <dbReference type="EMBL" id="PNF39139.1"/>
    </source>
</evidence>
<evidence type="ECO:0000313" key="6">
    <source>
        <dbReference type="EMBL" id="PNF17130.1"/>
    </source>
</evidence>
<evidence type="ECO:0000313" key="18">
    <source>
        <dbReference type="EMBL" id="PNF37715.1"/>
    </source>
</evidence>
<evidence type="ECO:0000313" key="7">
    <source>
        <dbReference type="EMBL" id="PNF18970.1"/>
    </source>
</evidence>
<evidence type="ECO:0000313" key="22">
    <source>
        <dbReference type="EMBL" id="PNF42450.1"/>
    </source>
</evidence>
<dbReference type="GO" id="GO:0003676">
    <property type="term" value="F:nucleic acid binding"/>
    <property type="evidence" value="ECO:0007669"/>
    <property type="project" value="InterPro"/>
</dbReference>
<evidence type="ECO:0000313" key="9">
    <source>
        <dbReference type="EMBL" id="PNF27270.1"/>
    </source>
</evidence>
<evidence type="ECO:0000313" key="17">
    <source>
        <dbReference type="EMBL" id="PNF37314.1"/>
    </source>
</evidence>
<dbReference type="InterPro" id="IPR052709">
    <property type="entry name" value="Transposase-MT_Hybrid"/>
</dbReference>
<dbReference type="EMBL" id="NEVH01011885">
    <property type="protein sequence ID" value="PNF31284.1"/>
    <property type="molecule type" value="Genomic_DNA"/>
</dbReference>
<protein>
    <submittedName>
        <fullName evidence="4">Mariner Mos1 transposase</fullName>
    </submittedName>
</protein>
<dbReference type="EMBL" id="NEVH01024426">
    <property type="protein sequence ID" value="PNF17130.1"/>
    <property type="molecule type" value="Genomic_DNA"/>
</dbReference>
<dbReference type="EMBL" id="NEVH01006578">
    <property type="protein sequence ID" value="PNF37715.1"/>
    <property type="molecule type" value="Genomic_DNA"/>
</dbReference>
<evidence type="ECO:0000313" key="14">
    <source>
        <dbReference type="EMBL" id="PNF33174.1"/>
    </source>
</evidence>
<dbReference type="EMBL" id="NEVH01007824">
    <property type="protein sequence ID" value="PNF35196.1"/>
    <property type="molecule type" value="Genomic_DNA"/>
</dbReference>
<evidence type="ECO:0000313" key="15">
    <source>
        <dbReference type="EMBL" id="PNF35196.1"/>
    </source>
</evidence>
<evidence type="ECO:0000313" key="5">
    <source>
        <dbReference type="EMBL" id="PNF14870.1"/>
    </source>
</evidence>
<dbReference type="Proteomes" id="UP000235965">
    <property type="component" value="Unassembled WGS sequence"/>
</dbReference>
<dbReference type="Pfam" id="PF01359">
    <property type="entry name" value="Transposase_1"/>
    <property type="match status" value="1"/>
</dbReference>
<evidence type="ECO:0000313" key="8">
    <source>
        <dbReference type="EMBL" id="PNF19346.1"/>
    </source>
</evidence>
<name>A0A2J7PES0_9NEOP</name>
<dbReference type="EMBL" id="NEVH01007823">
    <property type="protein sequence ID" value="PNF35254.1"/>
    <property type="molecule type" value="Genomic_DNA"/>
</dbReference>
<evidence type="ECO:0000313" key="11">
    <source>
        <dbReference type="EMBL" id="PNF28197.1"/>
    </source>
</evidence>
<dbReference type="OrthoDB" id="8190404at2759"/>
<dbReference type="EMBL" id="NEVH01027075">
    <property type="protein sequence ID" value="PNF13785.1"/>
    <property type="molecule type" value="Genomic_DNA"/>
</dbReference>
<evidence type="ECO:0000313" key="4">
    <source>
        <dbReference type="EMBL" id="PNF14826.1"/>
    </source>
</evidence>
<dbReference type="EMBL" id="NEVH01027114">
    <property type="protein sequence ID" value="PNF13652.1"/>
    <property type="molecule type" value="Genomic_DNA"/>
</dbReference>
<sequence>MLSANAEQRANIKFLTKLGKSATETYNLLTEVYGDQCLSRTQVFEWFKKFMEGRKNVGNDPKSGRPPTAKTPENVEKVARIVRRDRRLSIRAISELTNINKESVRQILHDDLGMKKVCAKVVPKILTPQQKEHRVNCCVDTLENIENDPDFFQNVITCDETWILQYDPETKRQSMHWKSPKSPRKKKARMSKSKFKAMMIVFFDIRGVIYIDWVPEGQTVNQVYYKNVLTYLRERVRRRRPDMWKNASWVLHHDNAPAHNALSVKRYLAKNNIPVMEHPPYSPDLAPCDFFLFPKIKSALKGTRFESVDAVKAKATQLLKSITQDDLQHCFQQWKIRMERCRDRGGDYIEGDNISTV</sequence>
<evidence type="ECO:0000313" key="16">
    <source>
        <dbReference type="EMBL" id="PNF35254.1"/>
    </source>
</evidence>
<evidence type="ECO:0000259" key="1">
    <source>
        <dbReference type="Pfam" id="PF17906"/>
    </source>
</evidence>
<organism evidence="4 24">
    <name type="scientific">Cryptotermes secundus</name>
    <dbReference type="NCBI Taxonomy" id="105785"/>
    <lineage>
        <taxon>Eukaryota</taxon>
        <taxon>Metazoa</taxon>
        <taxon>Ecdysozoa</taxon>
        <taxon>Arthropoda</taxon>
        <taxon>Hexapoda</taxon>
        <taxon>Insecta</taxon>
        <taxon>Pterygota</taxon>
        <taxon>Neoptera</taxon>
        <taxon>Polyneoptera</taxon>
        <taxon>Dictyoptera</taxon>
        <taxon>Blattodea</taxon>
        <taxon>Blattoidea</taxon>
        <taxon>Termitoidae</taxon>
        <taxon>Kalotermitidae</taxon>
        <taxon>Cryptotermitinae</taxon>
        <taxon>Cryptotermes</taxon>
    </lineage>
</organism>
<evidence type="ECO:0000313" key="2">
    <source>
        <dbReference type="EMBL" id="PNF13652.1"/>
    </source>
</evidence>
<dbReference type="PANTHER" id="PTHR46060">
    <property type="entry name" value="MARINER MOS1 TRANSPOSASE-LIKE PROTEIN"/>
    <property type="match status" value="1"/>
</dbReference>
<dbReference type="InterPro" id="IPR036397">
    <property type="entry name" value="RNaseH_sf"/>
</dbReference>
<dbReference type="EMBL" id="NEVH01013194">
    <property type="protein sequence ID" value="PNF30137.1"/>
    <property type="molecule type" value="Genomic_DNA"/>
</dbReference>
<dbReference type="EMBL" id="NEVH01005277">
    <property type="protein sequence ID" value="PNF39139.1"/>
    <property type="molecule type" value="Genomic_DNA"/>
</dbReference>
<dbReference type="EMBL" id="NEVH01005885">
    <property type="protein sequence ID" value="PNF38519.1"/>
    <property type="molecule type" value="Genomic_DNA"/>
</dbReference>
<dbReference type="Gene3D" id="3.30.420.10">
    <property type="entry name" value="Ribonuclease H-like superfamily/Ribonuclease H"/>
    <property type="match status" value="1"/>
</dbReference>
<dbReference type="EMBL" id="NEVH01026087">
    <property type="protein sequence ID" value="PNF14870.1"/>
    <property type="molecule type" value="Genomic_DNA"/>
</dbReference>
<accession>A0A2J7PES0</accession>
<gene>
    <name evidence="10" type="primary">KCTD9</name>
    <name evidence="17" type="ORF">B7P43_G00449</name>
    <name evidence="12" type="ORF">B7P43_G01266</name>
    <name evidence="21" type="ORF">B7P43_G01323</name>
    <name evidence="20" type="ORF">B7P43_G03979</name>
    <name evidence="5" type="ORF">B7P43_G05152</name>
    <name evidence="9" type="ORF">B7P43_G05298</name>
    <name evidence="4" type="ORF">B7P43_G06336</name>
    <name evidence="8" type="ORF">B7P43_G06711</name>
    <name evidence="16" type="ORF">B7P43_G06855</name>
    <name evidence="10" type="ORF">B7P43_G07549</name>
    <name evidence="11" type="ORF">B7P43_G07598</name>
    <name evidence="15" type="ORF">B7P43_G07649</name>
    <name evidence="19" type="ORF">B7P43_G08970</name>
    <name evidence="6" type="ORF">B7P43_G09074</name>
    <name evidence="22" type="ORF">B7P43_G09354</name>
    <name evidence="18" type="ORF">B7P43_G11448</name>
    <name evidence="3" type="ORF">B7P43_G12442</name>
    <name evidence="13" type="ORF">B7P43_G12654</name>
    <name evidence="7" type="ORF">B7P43_G12885</name>
    <name evidence="14" type="ORF">B7P43_G13394</name>
    <name evidence="23" type="ORF">B7P43_G13631</name>
    <name evidence="2" type="ORF">B7P43_G17285</name>
</gene>
<evidence type="ECO:0000313" key="23">
    <source>
        <dbReference type="EMBL" id="PNF42722.1"/>
    </source>
</evidence>
<dbReference type="Gene3D" id="1.10.10.1450">
    <property type="match status" value="1"/>
</dbReference>
<dbReference type="EMBL" id="NEVH01006721">
    <property type="protein sequence ID" value="PNF37314.1"/>
    <property type="molecule type" value="Genomic_DNA"/>
</dbReference>
<evidence type="ECO:0000313" key="10">
    <source>
        <dbReference type="EMBL" id="PNF28165.1"/>
    </source>
</evidence>
<dbReference type="Pfam" id="PF17906">
    <property type="entry name" value="HTH_48"/>
    <property type="match status" value="1"/>
</dbReference>